<evidence type="ECO:0000313" key="1">
    <source>
        <dbReference type="EMBL" id="BAS91889.1"/>
    </source>
</evidence>
<name>A0A0N7KK07_ORYSJ</name>
<dbReference type="EMBL" id="AP014961">
    <property type="protein sequence ID" value="BAS91889.1"/>
    <property type="molecule type" value="Genomic_DNA"/>
</dbReference>
<reference evidence="1 2" key="2">
    <citation type="journal article" date="2013" name="Plant Cell Physiol.">
        <title>Rice Annotation Project Database (RAP-DB): an integrative and interactive database for rice genomics.</title>
        <authorList>
            <person name="Sakai H."/>
            <person name="Lee S.S."/>
            <person name="Tanaka T."/>
            <person name="Numa H."/>
            <person name="Kim J."/>
            <person name="Kawahara Y."/>
            <person name="Wakimoto H."/>
            <person name="Yang C.C."/>
            <person name="Iwamoto M."/>
            <person name="Abe T."/>
            <person name="Yamada Y."/>
            <person name="Muto A."/>
            <person name="Inokuchi H."/>
            <person name="Ikemura T."/>
            <person name="Matsumoto T."/>
            <person name="Sasaki T."/>
            <person name="Itoh T."/>
        </authorList>
    </citation>
    <scope>NUCLEOTIDE SEQUENCE [LARGE SCALE GENOMIC DNA]</scope>
    <source>
        <strain evidence="2">cv. Nipponbare</strain>
    </source>
</reference>
<dbReference type="AlphaFoldDB" id="A0A0N7KK07"/>
<accession>A0A0N7KK07</accession>
<dbReference type="OMA" id="LPNGWMG"/>
<dbReference type="Gramene" id="Os05t0107801-00">
    <property type="protein sequence ID" value="Os05t0107801-00"/>
    <property type="gene ID" value="Os05g0107801"/>
</dbReference>
<proteinExistence type="predicted"/>
<organism evidence="1 2">
    <name type="scientific">Oryza sativa subsp. japonica</name>
    <name type="common">Rice</name>
    <dbReference type="NCBI Taxonomy" id="39947"/>
    <lineage>
        <taxon>Eukaryota</taxon>
        <taxon>Viridiplantae</taxon>
        <taxon>Streptophyta</taxon>
        <taxon>Embryophyta</taxon>
        <taxon>Tracheophyta</taxon>
        <taxon>Spermatophyta</taxon>
        <taxon>Magnoliopsida</taxon>
        <taxon>Liliopsida</taxon>
        <taxon>Poales</taxon>
        <taxon>Poaceae</taxon>
        <taxon>BOP clade</taxon>
        <taxon>Oryzoideae</taxon>
        <taxon>Oryzeae</taxon>
        <taxon>Oryzinae</taxon>
        <taxon>Oryza</taxon>
        <taxon>Oryza sativa</taxon>
    </lineage>
</organism>
<keyword evidence="2" id="KW-1185">Reference proteome</keyword>
<dbReference type="FunCoup" id="A0A0N7KK07">
    <property type="interactions" value="1"/>
</dbReference>
<gene>
    <name evidence="1" type="ordered locus">Os05g0107801</name>
    <name evidence="1" type="ORF">OSNPB_050107801</name>
</gene>
<protein>
    <submittedName>
        <fullName evidence="1">Os05g0107801 protein</fullName>
    </submittedName>
</protein>
<dbReference type="Proteomes" id="UP000059680">
    <property type="component" value="Chromosome 5"/>
</dbReference>
<evidence type="ECO:0000313" key="2">
    <source>
        <dbReference type="Proteomes" id="UP000059680"/>
    </source>
</evidence>
<sequence>MRSGGDYTAYFGDLCFFLASMVFNLPNGWMGAAALQPSMNRLSSWWFKTVKDTPKEVKKGLNSLIILVAWEIWKHRNDCVFNGASPRISAVLHAVARESSLWCTAGAKALLEILCGLLPLDG</sequence>
<dbReference type="PaxDb" id="39947-A0A0N7KK07"/>
<reference evidence="2" key="1">
    <citation type="journal article" date="2005" name="Nature">
        <title>The map-based sequence of the rice genome.</title>
        <authorList>
            <consortium name="International rice genome sequencing project (IRGSP)"/>
            <person name="Matsumoto T."/>
            <person name="Wu J."/>
            <person name="Kanamori H."/>
            <person name="Katayose Y."/>
            <person name="Fujisawa M."/>
            <person name="Namiki N."/>
            <person name="Mizuno H."/>
            <person name="Yamamoto K."/>
            <person name="Antonio B.A."/>
            <person name="Baba T."/>
            <person name="Sakata K."/>
            <person name="Nagamura Y."/>
            <person name="Aoki H."/>
            <person name="Arikawa K."/>
            <person name="Arita K."/>
            <person name="Bito T."/>
            <person name="Chiden Y."/>
            <person name="Fujitsuka N."/>
            <person name="Fukunaka R."/>
            <person name="Hamada M."/>
            <person name="Harada C."/>
            <person name="Hayashi A."/>
            <person name="Hijishita S."/>
            <person name="Honda M."/>
            <person name="Hosokawa S."/>
            <person name="Ichikawa Y."/>
            <person name="Idonuma A."/>
            <person name="Iijima M."/>
            <person name="Ikeda M."/>
            <person name="Ikeno M."/>
            <person name="Ito K."/>
            <person name="Ito S."/>
            <person name="Ito T."/>
            <person name="Ito Y."/>
            <person name="Ito Y."/>
            <person name="Iwabuchi A."/>
            <person name="Kamiya K."/>
            <person name="Karasawa W."/>
            <person name="Kurita K."/>
            <person name="Katagiri S."/>
            <person name="Kikuta A."/>
            <person name="Kobayashi H."/>
            <person name="Kobayashi N."/>
            <person name="Machita K."/>
            <person name="Maehara T."/>
            <person name="Masukawa M."/>
            <person name="Mizubayashi T."/>
            <person name="Mukai Y."/>
            <person name="Nagasaki H."/>
            <person name="Nagata Y."/>
            <person name="Naito S."/>
            <person name="Nakashima M."/>
            <person name="Nakama Y."/>
            <person name="Nakamichi Y."/>
            <person name="Nakamura M."/>
            <person name="Meguro A."/>
            <person name="Negishi M."/>
            <person name="Ohta I."/>
            <person name="Ohta T."/>
            <person name="Okamoto M."/>
            <person name="Ono N."/>
            <person name="Saji S."/>
            <person name="Sakaguchi M."/>
            <person name="Sakai K."/>
            <person name="Shibata M."/>
            <person name="Shimokawa T."/>
            <person name="Song J."/>
            <person name="Takazaki Y."/>
            <person name="Terasawa K."/>
            <person name="Tsugane M."/>
            <person name="Tsuji K."/>
            <person name="Ueda S."/>
            <person name="Waki K."/>
            <person name="Yamagata H."/>
            <person name="Yamamoto M."/>
            <person name="Yamamoto S."/>
            <person name="Yamane H."/>
            <person name="Yoshiki S."/>
            <person name="Yoshihara R."/>
            <person name="Yukawa K."/>
            <person name="Zhong H."/>
            <person name="Yano M."/>
            <person name="Yuan Q."/>
            <person name="Ouyang S."/>
            <person name="Liu J."/>
            <person name="Jones K.M."/>
            <person name="Gansberger K."/>
            <person name="Moffat K."/>
            <person name="Hill J."/>
            <person name="Bera J."/>
            <person name="Fadrosh D."/>
            <person name="Jin S."/>
            <person name="Johri S."/>
            <person name="Kim M."/>
            <person name="Overton L."/>
            <person name="Reardon M."/>
            <person name="Tsitrin T."/>
            <person name="Vuong H."/>
            <person name="Weaver B."/>
            <person name="Ciecko A."/>
            <person name="Tallon L."/>
            <person name="Jackson J."/>
            <person name="Pai G."/>
            <person name="Aken S.V."/>
            <person name="Utterback T."/>
            <person name="Reidmuller S."/>
            <person name="Feldblyum T."/>
            <person name="Hsiao J."/>
            <person name="Zismann V."/>
            <person name="Iobst S."/>
            <person name="de Vazeille A.R."/>
            <person name="Buell C.R."/>
            <person name="Ying K."/>
            <person name="Li Y."/>
            <person name="Lu T."/>
            <person name="Huang Y."/>
            <person name="Zhao Q."/>
            <person name="Feng Q."/>
            <person name="Zhang L."/>
            <person name="Zhu J."/>
            <person name="Weng Q."/>
            <person name="Mu J."/>
            <person name="Lu Y."/>
            <person name="Fan D."/>
            <person name="Liu Y."/>
            <person name="Guan J."/>
            <person name="Zhang Y."/>
            <person name="Yu S."/>
            <person name="Liu X."/>
            <person name="Zhang Y."/>
            <person name="Hong G."/>
            <person name="Han B."/>
            <person name="Choisne N."/>
            <person name="Demange N."/>
            <person name="Orjeda G."/>
            <person name="Samain S."/>
            <person name="Cattolico L."/>
            <person name="Pelletier E."/>
            <person name="Couloux A."/>
            <person name="Segurens B."/>
            <person name="Wincker P."/>
            <person name="D'Hont A."/>
            <person name="Scarpelli C."/>
            <person name="Weissenbach J."/>
            <person name="Salanoubat M."/>
            <person name="Quetier F."/>
            <person name="Yu Y."/>
            <person name="Kim H.R."/>
            <person name="Rambo T."/>
            <person name="Currie J."/>
            <person name="Collura K."/>
            <person name="Luo M."/>
            <person name="Yang T."/>
            <person name="Ammiraju J.S.S."/>
            <person name="Engler F."/>
            <person name="Soderlund C."/>
            <person name="Wing R.A."/>
            <person name="Palmer L.E."/>
            <person name="de la Bastide M."/>
            <person name="Spiegel L."/>
            <person name="Nascimento L."/>
            <person name="Zutavern T."/>
            <person name="O'Shaughnessy A."/>
            <person name="Dike S."/>
            <person name="Dedhia N."/>
            <person name="Preston R."/>
            <person name="Balija V."/>
            <person name="McCombie W.R."/>
            <person name="Chow T."/>
            <person name="Chen H."/>
            <person name="Chung M."/>
            <person name="Chen C."/>
            <person name="Shaw J."/>
            <person name="Wu H."/>
            <person name="Hsiao K."/>
            <person name="Chao Y."/>
            <person name="Chu M."/>
            <person name="Cheng C."/>
            <person name="Hour A."/>
            <person name="Lee P."/>
            <person name="Lin S."/>
            <person name="Lin Y."/>
            <person name="Liou J."/>
            <person name="Liu S."/>
            <person name="Hsing Y."/>
            <person name="Raghuvanshi S."/>
            <person name="Mohanty A."/>
            <person name="Bharti A.K."/>
            <person name="Gaur A."/>
            <person name="Gupta V."/>
            <person name="Kumar D."/>
            <person name="Ravi V."/>
            <person name="Vij S."/>
            <person name="Kapur A."/>
            <person name="Khurana P."/>
            <person name="Khurana P."/>
            <person name="Khurana J.P."/>
            <person name="Tyagi A.K."/>
            <person name="Gaikwad K."/>
            <person name="Singh A."/>
            <person name="Dalal V."/>
            <person name="Srivastava S."/>
            <person name="Dixit A."/>
            <person name="Pal A.K."/>
            <person name="Ghazi I.A."/>
            <person name="Yadav M."/>
            <person name="Pandit A."/>
            <person name="Bhargava A."/>
            <person name="Sureshbabu K."/>
            <person name="Batra K."/>
            <person name="Sharma T.R."/>
            <person name="Mohapatra T."/>
            <person name="Singh N.K."/>
            <person name="Messing J."/>
            <person name="Nelson A.B."/>
            <person name="Fuks G."/>
            <person name="Kavchok S."/>
            <person name="Keizer G."/>
            <person name="Linton E."/>
            <person name="Llaca V."/>
            <person name="Song R."/>
            <person name="Tanyolac B."/>
            <person name="Young S."/>
            <person name="Ho-Il K."/>
            <person name="Hahn J.H."/>
            <person name="Sangsakoo G."/>
            <person name="Vanavichit A."/>
            <person name="de Mattos Luiz.A.T."/>
            <person name="Zimmer P.D."/>
            <person name="Malone G."/>
            <person name="Dellagostin O."/>
            <person name="de Oliveira A.C."/>
            <person name="Bevan M."/>
            <person name="Bancroft I."/>
            <person name="Minx P."/>
            <person name="Cordum H."/>
            <person name="Wilson R."/>
            <person name="Cheng Z."/>
            <person name="Jin W."/>
            <person name="Jiang J."/>
            <person name="Leong S.A."/>
            <person name="Iwama H."/>
            <person name="Gojobori T."/>
            <person name="Itoh T."/>
            <person name="Niimura Y."/>
            <person name="Fujii Y."/>
            <person name="Habara T."/>
            <person name="Sakai H."/>
            <person name="Sato Y."/>
            <person name="Wilson G."/>
            <person name="Kumar K."/>
            <person name="McCouch S."/>
            <person name="Juretic N."/>
            <person name="Hoen D."/>
            <person name="Wright S."/>
            <person name="Bruskiewich R."/>
            <person name="Bureau T."/>
            <person name="Miyao A."/>
            <person name="Hirochika H."/>
            <person name="Nishikawa T."/>
            <person name="Kadowaki K."/>
            <person name="Sugiura M."/>
            <person name="Burr B."/>
            <person name="Sasaki T."/>
        </authorList>
    </citation>
    <scope>NUCLEOTIDE SEQUENCE [LARGE SCALE GENOMIC DNA]</scope>
    <source>
        <strain evidence="2">cv. Nipponbare</strain>
    </source>
</reference>
<dbReference type="eggNOG" id="ENOG502R4DS">
    <property type="taxonomic scope" value="Eukaryota"/>
</dbReference>
<dbReference type="InParanoid" id="A0A0N7KK07"/>
<reference evidence="1 2" key="3">
    <citation type="journal article" date="2013" name="Rice">
        <title>Improvement of the Oryza sativa Nipponbare reference genome using next generation sequence and optical map data.</title>
        <authorList>
            <person name="Kawahara Y."/>
            <person name="de la Bastide M."/>
            <person name="Hamilton J.P."/>
            <person name="Kanamori H."/>
            <person name="McCombie W.R."/>
            <person name="Ouyang S."/>
            <person name="Schwartz D.C."/>
            <person name="Tanaka T."/>
            <person name="Wu J."/>
            <person name="Zhou S."/>
            <person name="Childs K.L."/>
            <person name="Davidson R.M."/>
            <person name="Lin H."/>
            <person name="Quesada-Ocampo L."/>
            <person name="Vaillancourt B."/>
            <person name="Sakai H."/>
            <person name="Lee S.S."/>
            <person name="Kim J."/>
            <person name="Numa H."/>
            <person name="Itoh T."/>
            <person name="Buell C.R."/>
            <person name="Matsumoto T."/>
        </authorList>
    </citation>
    <scope>NUCLEOTIDE SEQUENCE [LARGE SCALE GENOMIC DNA]</scope>
    <source>
        <strain evidence="2">cv. Nipponbare</strain>
    </source>
</reference>